<gene>
    <name evidence="2" type="ORF">DL764_008959</name>
</gene>
<sequence>MAICHDHAFVWEQARLHQSCGPAADLSPFRHLQSLCWKAPTIDNLETLSDAIRLNAARQQKLDLDFVDWPDLRQSLGYESDDEEDEAQSYFADIVLELNGRSPRPYFPDIRVLSLSQVPLNAAMALAINFNTLVSLTLRKCPSWDKFLERVLERNYSIRLRTLEIQDSESASQGFGRFVLGDFLDAFEGLEELSIIEPGPADSIEVWNHAAHHRATLKKFVYHQRIVRIVDLDEESPYFEEHDLPNLAIIGPQMRQIKEDPSQNPLARLDLECIGLACVPDRLSRSDIEHYKSWAQENRLPSAMGMPIEAEPENEGSNNGESGSSVSLGSWAYSGPPSEAESVPSGSNVEDFDMEQNESLGRLRREFRRFVEWVFGSQGVSSLQVVAFGDFANGGWLKLEQDVSFNSFLKVSGSTPLHQFSDIPNYPTAPFSLTPHSRASIREGTFPCGEKCSHTPPPTGYSVRKR</sequence>
<evidence type="ECO:0000313" key="3">
    <source>
        <dbReference type="Proteomes" id="UP000293360"/>
    </source>
</evidence>
<proteinExistence type="predicted"/>
<dbReference type="OrthoDB" id="4762784at2759"/>
<accession>A0A4Q4SYE9</accession>
<dbReference type="AlphaFoldDB" id="A0A4Q4SYE9"/>
<evidence type="ECO:0000313" key="2">
    <source>
        <dbReference type="EMBL" id="RYO86791.1"/>
    </source>
</evidence>
<name>A0A4Q4SYE9_9PEZI</name>
<feature type="region of interest" description="Disordered" evidence="1">
    <location>
        <begin position="307"/>
        <end position="351"/>
    </location>
</feature>
<dbReference type="Proteomes" id="UP000293360">
    <property type="component" value="Unassembled WGS sequence"/>
</dbReference>
<keyword evidence="3" id="KW-1185">Reference proteome</keyword>
<feature type="compositionally biased region" description="Low complexity" evidence="1">
    <location>
        <begin position="315"/>
        <end position="335"/>
    </location>
</feature>
<reference evidence="2 3" key="1">
    <citation type="submission" date="2018-06" db="EMBL/GenBank/DDBJ databases">
        <title>Complete Genomes of Monosporascus.</title>
        <authorList>
            <person name="Robinson A.J."/>
            <person name="Natvig D.O."/>
        </authorList>
    </citation>
    <scope>NUCLEOTIDE SEQUENCE [LARGE SCALE GENOMIC DNA]</scope>
    <source>
        <strain evidence="2 3">CBS 110550</strain>
    </source>
</reference>
<comment type="caution">
    <text evidence="2">The sequence shown here is derived from an EMBL/GenBank/DDBJ whole genome shotgun (WGS) entry which is preliminary data.</text>
</comment>
<dbReference type="EMBL" id="QJNU01000768">
    <property type="protein sequence ID" value="RYO86791.1"/>
    <property type="molecule type" value="Genomic_DNA"/>
</dbReference>
<evidence type="ECO:0000256" key="1">
    <source>
        <dbReference type="SAM" id="MobiDB-lite"/>
    </source>
</evidence>
<protein>
    <submittedName>
        <fullName evidence="2">Uncharacterized protein</fullName>
    </submittedName>
</protein>
<organism evidence="2 3">
    <name type="scientific">Monosporascus ibericus</name>
    <dbReference type="NCBI Taxonomy" id="155417"/>
    <lineage>
        <taxon>Eukaryota</taxon>
        <taxon>Fungi</taxon>
        <taxon>Dikarya</taxon>
        <taxon>Ascomycota</taxon>
        <taxon>Pezizomycotina</taxon>
        <taxon>Sordariomycetes</taxon>
        <taxon>Xylariomycetidae</taxon>
        <taxon>Xylariales</taxon>
        <taxon>Xylariales incertae sedis</taxon>
        <taxon>Monosporascus</taxon>
    </lineage>
</organism>